<keyword evidence="2" id="KW-1185">Reference proteome</keyword>
<dbReference type="Proteomes" id="UP000789920">
    <property type="component" value="Unassembled WGS sequence"/>
</dbReference>
<comment type="caution">
    <text evidence="1">The sequence shown here is derived from an EMBL/GenBank/DDBJ whole genome shotgun (WGS) entry which is preliminary data.</text>
</comment>
<evidence type="ECO:0000313" key="2">
    <source>
        <dbReference type="Proteomes" id="UP000789920"/>
    </source>
</evidence>
<dbReference type="EMBL" id="CAJVQC010005252">
    <property type="protein sequence ID" value="CAG8551476.1"/>
    <property type="molecule type" value="Genomic_DNA"/>
</dbReference>
<accession>A0ACA9LX42</accession>
<evidence type="ECO:0000313" key="1">
    <source>
        <dbReference type="EMBL" id="CAG8551476.1"/>
    </source>
</evidence>
<protein>
    <submittedName>
        <fullName evidence="1">35548_t:CDS:1</fullName>
    </submittedName>
</protein>
<gene>
    <name evidence="1" type="ORF">RPERSI_LOCUS3978</name>
</gene>
<organism evidence="1 2">
    <name type="scientific">Racocetra persica</name>
    <dbReference type="NCBI Taxonomy" id="160502"/>
    <lineage>
        <taxon>Eukaryota</taxon>
        <taxon>Fungi</taxon>
        <taxon>Fungi incertae sedis</taxon>
        <taxon>Mucoromycota</taxon>
        <taxon>Glomeromycotina</taxon>
        <taxon>Glomeromycetes</taxon>
        <taxon>Diversisporales</taxon>
        <taxon>Gigasporaceae</taxon>
        <taxon>Racocetra</taxon>
    </lineage>
</organism>
<name>A0ACA9LX42_9GLOM</name>
<reference evidence="1" key="1">
    <citation type="submission" date="2021-06" db="EMBL/GenBank/DDBJ databases">
        <authorList>
            <person name="Kallberg Y."/>
            <person name="Tangrot J."/>
            <person name="Rosling A."/>
        </authorList>
    </citation>
    <scope>NUCLEOTIDE SEQUENCE</scope>
    <source>
        <strain evidence="1">MA461A</strain>
    </source>
</reference>
<sequence>MGKFLHREFQNENLSAQIEITETPTDASLLSSEDGKSLSKD</sequence>
<proteinExistence type="predicted"/>